<feature type="domain" description="Group II intron maturase-specific" evidence="1">
    <location>
        <begin position="1"/>
        <end position="59"/>
    </location>
</feature>
<proteinExistence type="predicted"/>
<name>A0AAW5K988_9BACT</name>
<comment type="caution">
    <text evidence="2">The sequence shown here is derived from an EMBL/GenBank/DDBJ whole genome shotgun (WGS) entry which is preliminary data.</text>
</comment>
<evidence type="ECO:0000313" key="2">
    <source>
        <dbReference type="EMBL" id="MCQ4814589.1"/>
    </source>
</evidence>
<dbReference type="RefSeq" id="WP_008708710.1">
    <property type="nucleotide sequence ID" value="NZ_CABKQM010000002.1"/>
</dbReference>
<organism evidence="2 3">
    <name type="scientific">Cloacibacillus evryensis</name>
    <dbReference type="NCBI Taxonomy" id="508460"/>
    <lineage>
        <taxon>Bacteria</taxon>
        <taxon>Thermotogati</taxon>
        <taxon>Synergistota</taxon>
        <taxon>Synergistia</taxon>
        <taxon>Synergistales</taxon>
        <taxon>Synergistaceae</taxon>
        <taxon>Cloacibacillus</taxon>
    </lineage>
</organism>
<evidence type="ECO:0000313" key="3">
    <source>
        <dbReference type="Proteomes" id="UP001205919"/>
    </source>
</evidence>
<dbReference type="EMBL" id="JANFYT010000017">
    <property type="protein sequence ID" value="MCQ4814589.1"/>
    <property type="molecule type" value="Genomic_DNA"/>
</dbReference>
<dbReference type="Pfam" id="PF08388">
    <property type="entry name" value="GIIM"/>
    <property type="match status" value="1"/>
</dbReference>
<keyword evidence="3" id="KW-1185">Reference proteome</keyword>
<dbReference type="InterPro" id="IPR013597">
    <property type="entry name" value="Mat_intron_G2"/>
</dbReference>
<dbReference type="AlphaFoldDB" id="A0AAW5K988"/>
<gene>
    <name evidence="2" type="ORF">NE630_09130</name>
</gene>
<evidence type="ECO:0000259" key="1">
    <source>
        <dbReference type="Pfam" id="PF08388"/>
    </source>
</evidence>
<dbReference type="Proteomes" id="UP001205919">
    <property type="component" value="Unassembled WGS sequence"/>
</dbReference>
<protein>
    <submittedName>
        <fullName evidence="2">Maturase</fullName>
    </submittedName>
</protein>
<reference evidence="2 3" key="1">
    <citation type="submission" date="2022-06" db="EMBL/GenBank/DDBJ databases">
        <title>Isolation of gut microbiota from human fecal samples.</title>
        <authorList>
            <person name="Pamer E.G."/>
            <person name="Barat B."/>
            <person name="Waligurski E."/>
            <person name="Medina S."/>
            <person name="Paddock L."/>
            <person name="Mostad J."/>
        </authorList>
    </citation>
    <scope>NUCLEOTIDE SEQUENCE [LARGE SCALE GENOMIC DNA]</scope>
    <source>
        <strain evidence="2 3">DFI.9.90</strain>
    </source>
</reference>
<sequence length="126" mass="15305">METILFRLRRYTTGWLGYYSIADMKNPIKDISEWMRRRIRQIYWKQWKKIGAKHDNLVKLGVENSQAWRWANSRLGYWKISRSPVLLTSLTNEYLVSQGYDDISKRYEAMRSRYRTAVYRTVRTVV</sequence>
<accession>A0AAW5K988</accession>